<dbReference type="GO" id="GO:0006508">
    <property type="term" value="P:proteolysis"/>
    <property type="evidence" value="ECO:0007669"/>
    <property type="project" value="InterPro"/>
</dbReference>
<dbReference type="InterPro" id="IPR000169">
    <property type="entry name" value="Pept_cys_AS"/>
</dbReference>
<comment type="caution">
    <text evidence="9">The sequence shown here is derived from an EMBL/GenBank/DDBJ whole genome shotgun (WGS) entry which is preliminary data.</text>
</comment>
<evidence type="ECO:0000259" key="8">
    <source>
        <dbReference type="SMART" id="SM00848"/>
    </source>
</evidence>
<comment type="similarity">
    <text evidence="1">Belongs to the peptidase C1 family.</text>
</comment>
<keyword evidence="2" id="KW-0865">Zymogen</keyword>
<dbReference type="Proteomes" id="UP000604046">
    <property type="component" value="Unassembled WGS sequence"/>
</dbReference>
<organism evidence="9 10">
    <name type="scientific">Symbiodinium natans</name>
    <dbReference type="NCBI Taxonomy" id="878477"/>
    <lineage>
        <taxon>Eukaryota</taxon>
        <taxon>Sar</taxon>
        <taxon>Alveolata</taxon>
        <taxon>Dinophyceae</taxon>
        <taxon>Suessiales</taxon>
        <taxon>Symbiodiniaceae</taxon>
        <taxon>Symbiodinium</taxon>
    </lineage>
</organism>
<evidence type="ECO:0000313" key="10">
    <source>
        <dbReference type="Proteomes" id="UP000604046"/>
    </source>
</evidence>
<gene>
    <name evidence="9" type="primary">RD21B</name>
    <name evidence="9" type="ORF">SNAT2548_LOCUS10679</name>
</gene>
<dbReference type="PANTHER" id="PTHR12411">
    <property type="entry name" value="CYSTEINE PROTEASE FAMILY C1-RELATED"/>
    <property type="match status" value="1"/>
</dbReference>
<evidence type="ECO:0000313" key="9">
    <source>
        <dbReference type="EMBL" id="CAE7239773.1"/>
    </source>
</evidence>
<feature type="domain" description="Cathepsin propeptide inhibitor" evidence="8">
    <location>
        <begin position="296"/>
        <end position="355"/>
    </location>
</feature>
<keyword evidence="5" id="KW-0472">Membrane</keyword>
<dbReference type="EMBL" id="CAJNDS010000891">
    <property type="protein sequence ID" value="CAE7239773.1"/>
    <property type="molecule type" value="Genomic_DNA"/>
</dbReference>
<feature type="transmembrane region" description="Helical" evidence="5">
    <location>
        <begin position="140"/>
        <end position="159"/>
    </location>
</feature>
<keyword evidence="5" id="KW-1133">Transmembrane helix</keyword>
<evidence type="ECO:0000256" key="5">
    <source>
        <dbReference type="SAM" id="Phobius"/>
    </source>
</evidence>
<dbReference type="Pfam" id="PF08246">
    <property type="entry name" value="Inhibitor_I29"/>
    <property type="match status" value="1"/>
</dbReference>
<dbReference type="InterPro" id="IPR025660">
    <property type="entry name" value="Pept_his_AS"/>
</dbReference>
<reference evidence="9" key="1">
    <citation type="submission" date="2021-02" db="EMBL/GenBank/DDBJ databases">
        <authorList>
            <person name="Dougan E. K."/>
            <person name="Rhodes N."/>
            <person name="Thang M."/>
            <person name="Chan C."/>
        </authorList>
    </citation>
    <scope>NUCLEOTIDE SEQUENCE</scope>
</reference>
<dbReference type="InterPro" id="IPR000668">
    <property type="entry name" value="Peptidase_C1A_C"/>
</dbReference>
<sequence length="706" mass="77164">MGVKRNQVQLLLFSCISLDSIQYLSATERELLDEMGQLEEDFRQKYLRIKGDLGKAQRCSHRAASPTHTNWEFDSLVLENMRQVEDVETWWAVRRFVQIDCKDESAIMDACGSVVLFLLQGFLVSGIADLSLHNDPSSPFFLTSLVLSLVVIFVMLRVFEVCIGINNILDRDTFFLTEAMLKAVHIPDPVERTRVISALQAIERRLSVYDDKQRLVGIEATANLRNGWIASLFVTLFSYGSRFVTPVLSQLDMDFLEHLGEFQIFRSSNSSAMALWLLLSTGLAAAWAESDVHQAFEQYIKDRRRDFDKKYAPAERSERFAAFKENFEYILQENSKGLSYQLGLNDFSDVSSDDFAKSRTGLRKPLRKAAAGRSVHVPKLPKSSLPSSVDWRGHGAVTPVKNQQQCGSCWAFSATGSLEGAWAIATGSLISLSEQQLVDCSGSFGNEGCDGGEMDDAFEYDEQTALCTEQSYPYTAEDGSCQASSCSVGIPAHSVTSFVDVPTDNEEALMDAVAQQPVSVAIEADKRAFQNYKSGVLSKICGTKLDHGVLVVGYGSEWGKDYWLVKNSWGAFWGEDGYVKLERGKPGAGECGIKSEASYPVVSASPSPSPPSPSPPAPSAGHYGRPPCRSDESSFEVVGKGTVCTPSCLDGCPTDVPEGATARPGCVDGDYCALRCVLGGCPPGAKCIHNSGLLGMCVYPDEAIVV</sequence>
<dbReference type="InterPro" id="IPR038765">
    <property type="entry name" value="Papain-like_cys_pep_sf"/>
</dbReference>
<evidence type="ECO:0000256" key="1">
    <source>
        <dbReference type="ARBA" id="ARBA00008455"/>
    </source>
</evidence>
<dbReference type="GO" id="GO:0008234">
    <property type="term" value="F:cysteine-type peptidase activity"/>
    <property type="evidence" value="ECO:0007669"/>
    <property type="project" value="InterPro"/>
</dbReference>
<evidence type="ECO:0000256" key="3">
    <source>
        <dbReference type="ARBA" id="ARBA00023157"/>
    </source>
</evidence>
<feature type="domain" description="Peptidase C1A papain C-terminal" evidence="7">
    <location>
        <begin position="385"/>
        <end position="601"/>
    </location>
</feature>
<keyword evidence="6" id="KW-0732">Signal</keyword>
<keyword evidence="10" id="KW-1185">Reference proteome</keyword>
<keyword evidence="3" id="KW-1015">Disulfide bond</keyword>
<dbReference type="PRINTS" id="PR00705">
    <property type="entry name" value="PAPAIN"/>
</dbReference>
<dbReference type="CDD" id="cd02248">
    <property type="entry name" value="Peptidase_C1A"/>
    <property type="match status" value="1"/>
</dbReference>
<feature type="chain" id="PRO_5032844936" evidence="6">
    <location>
        <begin position="27"/>
        <end position="706"/>
    </location>
</feature>
<dbReference type="OrthoDB" id="190265at2759"/>
<dbReference type="InterPro" id="IPR013128">
    <property type="entry name" value="Peptidase_C1A"/>
</dbReference>
<name>A0A812L427_9DINO</name>
<accession>A0A812L427</accession>
<feature type="region of interest" description="Disordered" evidence="4">
    <location>
        <begin position="600"/>
        <end position="628"/>
    </location>
</feature>
<evidence type="ECO:0000256" key="4">
    <source>
        <dbReference type="SAM" id="MobiDB-lite"/>
    </source>
</evidence>
<dbReference type="PROSITE" id="PS00640">
    <property type="entry name" value="THIOL_PROTEASE_ASN"/>
    <property type="match status" value="1"/>
</dbReference>
<dbReference type="InterPro" id="IPR025661">
    <property type="entry name" value="Pept_asp_AS"/>
</dbReference>
<dbReference type="AlphaFoldDB" id="A0A812L427"/>
<keyword evidence="5" id="KW-0812">Transmembrane</keyword>
<dbReference type="PROSITE" id="PS00639">
    <property type="entry name" value="THIOL_PROTEASE_HIS"/>
    <property type="match status" value="1"/>
</dbReference>
<evidence type="ECO:0000259" key="7">
    <source>
        <dbReference type="SMART" id="SM00645"/>
    </source>
</evidence>
<dbReference type="Pfam" id="PF00112">
    <property type="entry name" value="Peptidase_C1"/>
    <property type="match status" value="1"/>
</dbReference>
<feature type="signal peptide" evidence="6">
    <location>
        <begin position="1"/>
        <end position="26"/>
    </location>
</feature>
<dbReference type="InterPro" id="IPR013201">
    <property type="entry name" value="Prot_inhib_I29"/>
</dbReference>
<dbReference type="SMART" id="SM00645">
    <property type="entry name" value="Pept_C1"/>
    <property type="match status" value="1"/>
</dbReference>
<evidence type="ECO:0000256" key="2">
    <source>
        <dbReference type="ARBA" id="ARBA00023145"/>
    </source>
</evidence>
<proteinExistence type="inferred from homology"/>
<dbReference type="PROSITE" id="PS00139">
    <property type="entry name" value="THIOL_PROTEASE_CYS"/>
    <property type="match status" value="1"/>
</dbReference>
<dbReference type="SMART" id="SM00848">
    <property type="entry name" value="Inhibitor_I29"/>
    <property type="match status" value="1"/>
</dbReference>
<feature type="compositionally biased region" description="Pro residues" evidence="4">
    <location>
        <begin position="607"/>
        <end position="618"/>
    </location>
</feature>
<dbReference type="SUPFAM" id="SSF54001">
    <property type="entry name" value="Cysteine proteinases"/>
    <property type="match status" value="1"/>
</dbReference>
<dbReference type="Gene3D" id="3.90.70.10">
    <property type="entry name" value="Cysteine proteinases"/>
    <property type="match status" value="1"/>
</dbReference>
<dbReference type="FunFam" id="3.90.70.10:FF:000039">
    <property type="entry name" value="Cysteine proteinase 2, putative"/>
    <property type="match status" value="1"/>
</dbReference>
<evidence type="ECO:0000256" key="6">
    <source>
        <dbReference type="SAM" id="SignalP"/>
    </source>
</evidence>
<feature type="transmembrane region" description="Helical" evidence="5">
    <location>
        <begin position="106"/>
        <end position="128"/>
    </location>
</feature>
<protein>
    <submittedName>
        <fullName evidence="9">RD21B protein</fullName>
    </submittedName>
</protein>
<dbReference type="InterPro" id="IPR039417">
    <property type="entry name" value="Peptidase_C1A_papain-like"/>
</dbReference>